<comment type="caution">
    <text evidence="2">The sequence shown here is derived from an EMBL/GenBank/DDBJ whole genome shotgun (WGS) entry which is preliminary data.</text>
</comment>
<gene>
    <name evidence="2" type="ORF">DGAL_LOCUS8398</name>
</gene>
<evidence type="ECO:0000313" key="3">
    <source>
        <dbReference type="Proteomes" id="UP000789390"/>
    </source>
</evidence>
<dbReference type="EMBL" id="CAKKLH010000180">
    <property type="protein sequence ID" value="CAH0105378.1"/>
    <property type="molecule type" value="Genomic_DNA"/>
</dbReference>
<feature type="region of interest" description="Disordered" evidence="1">
    <location>
        <begin position="57"/>
        <end position="92"/>
    </location>
</feature>
<accession>A0A8J2WNB4</accession>
<evidence type="ECO:0000313" key="2">
    <source>
        <dbReference type="EMBL" id="CAH0105378.1"/>
    </source>
</evidence>
<name>A0A8J2WNB4_9CRUS</name>
<dbReference type="Proteomes" id="UP000789390">
    <property type="component" value="Unassembled WGS sequence"/>
</dbReference>
<organism evidence="2 3">
    <name type="scientific">Daphnia galeata</name>
    <dbReference type="NCBI Taxonomy" id="27404"/>
    <lineage>
        <taxon>Eukaryota</taxon>
        <taxon>Metazoa</taxon>
        <taxon>Ecdysozoa</taxon>
        <taxon>Arthropoda</taxon>
        <taxon>Crustacea</taxon>
        <taxon>Branchiopoda</taxon>
        <taxon>Diplostraca</taxon>
        <taxon>Cladocera</taxon>
        <taxon>Anomopoda</taxon>
        <taxon>Daphniidae</taxon>
        <taxon>Daphnia</taxon>
    </lineage>
</organism>
<evidence type="ECO:0000256" key="1">
    <source>
        <dbReference type="SAM" id="MobiDB-lite"/>
    </source>
</evidence>
<dbReference type="PANTHER" id="PTHR33053">
    <property type="entry name" value="PROTEIN, PUTATIVE-RELATED"/>
    <property type="match status" value="1"/>
</dbReference>
<dbReference type="AlphaFoldDB" id="A0A8J2WNB4"/>
<sequence>MTEHYFQKRKVTAFINMASRRNRRECQLQASFLNFANEFDGLSSSDMDDNESIVTTSPVENFSTQEESDCCSVGPRPSTPLESDTHSSVSSQFTESEVFQDASLEAERSCNSFDEDIGDDEPIDNACESLKEKLASWQVENHIPHIQCDKLLRILKPYHPELPKCTKTLVQTDRNKVQLLEVPPGYYKHFGIRNGLVKVFEMLSVGQTIRGVLPIFVCIDDLKLHNSSTSQFTAIVGFIPSFPDSPPFEIGVFHVYSKAQSSNVLLTTFITEAVLLYDAGFEYNGENVRVKISALICDAPARATVTCTKGHSSDLYGCSKCTGSGVNIGQLRINQSFRDKECGQHHHEASIVENLFYFDMVNDVPLDPMHLFDIGIMRRLLSFLFGSKRGRNIRRETLPNATQISIDIFLVSPRKYISRLDFARQPK</sequence>
<feature type="compositionally biased region" description="Polar residues" evidence="1">
    <location>
        <begin position="80"/>
        <end position="92"/>
    </location>
</feature>
<keyword evidence="3" id="KW-1185">Reference proteome</keyword>
<proteinExistence type="predicted"/>
<dbReference type="OrthoDB" id="6359149at2759"/>
<dbReference type="PANTHER" id="PTHR33053:SF9">
    <property type="entry name" value="AGAP000105-PA"/>
    <property type="match status" value="1"/>
</dbReference>
<protein>
    <submittedName>
        <fullName evidence="2">Uncharacterized protein</fullName>
    </submittedName>
</protein>
<reference evidence="2" key="1">
    <citation type="submission" date="2021-11" db="EMBL/GenBank/DDBJ databases">
        <authorList>
            <person name="Schell T."/>
        </authorList>
    </citation>
    <scope>NUCLEOTIDE SEQUENCE</scope>
    <source>
        <strain evidence="2">M5</strain>
    </source>
</reference>